<proteinExistence type="predicted"/>
<accession>A0A368GPZ2</accession>
<organism evidence="2 3">
    <name type="scientific">Ancylostoma caninum</name>
    <name type="common">Dog hookworm</name>
    <dbReference type="NCBI Taxonomy" id="29170"/>
    <lineage>
        <taxon>Eukaryota</taxon>
        <taxon>Metazoa</taxon>
        <taxon>Ecdysozoa</taxon>
        <taxon>Nematoda</taxon>
        <taxon>Chromadorea</taxon>
        <taxon>Rhabditida</taxon>
        <taxon>Rhabditina</taxon>
        <taxon>Rhabditomorpha</taxon>
        <taxon>Strongyloidea</taxon>
        <taxon>Ancylostomatidae</taxon>
        <taxon>Ancylostomatinae</taxon>
        <taxon>Ancylostoma</taxon>
    </lineage>
</organism>
<gene>
    <name evidence="2" type="ORF">ANCCAN_07531</name>
</gene>
<keyword evidence="3" id="KW-1185">Reference proteome</keyword>
<comment type="caution">
    <text evidence="2">The sequence shown here is derived from an EMBL/GenBank/DDBJ whole genome shotgun (WGS) entry which is preliminary data.</text>
</comment>
<dbReference type="PANTHER" id="PTHR22943:SF248">
    <property type="entry name" value="SEVEN TM RECEPTOR"/>
    <property type="match status" value="1"/>
</dbReference>
<dbReference type="Proteomes" id="UP000252519">
    <property type="component" value="Unassembled WGS sequence"/>
</dbReference>
<sequence length="302" mass="34015">MNDTISSTIYTVYSFGFTYSCILLIIYFRCPLKHVSSYRYFFILAAIHDMTFSSTAILISPISANVQVIADISAQSFVGPEMIYFRANLFNIYLTPRNTMIVVAINLTLLLDYLFTIRIGFWPDEHFTQLVQKTIELPSLDIVNASYIGCSMEVTMNVASLAFVAQTTTIVVFLECLHVFCALRIYTSLGKSLISKKSQSMQRHMFILLLLQIFQAVCPAICIHIPFFAGTLFVLTGISTSAVITNVIAALLALYPFFNPLIIVTFVTDYRTFVITKLGLRKVNKQMNIFVTPKPMVISKTT</sequence>
<feature type="transmembrane region" description="Helical" evidence="1">
    <location>
        <begin position="206"/>
        <end position="227"/>
    </location>
</feature>
<keyword evidence="1" id="KW-1133">Transmembrane helix</keyword>
<dbReference type="PANTHER" id="PTHR22943">
    <property type="entry name" value="7-TRANSMEMBRANE DOMAIN RECEPTOR C.ELEGANS"/>
    <property type="match status" value="1"/>
</dbReference>
<feature type="transmembrane region" description="Helical" evidence="1">
    <location>
        <begin position="161"/>
        <end position="186"/>
    </location>
</feature>
<name>A0A368GPZ2_ANCCA</name>
<feature type="transmembrane region" description="Helical" evidence="1">
    <location>
        <begin position="68"/>
        <end position="87"/>
    </location>
</feature>
<feature type="transmembrane region" description="Helical" evidence="1">
    <location>
        <begin position="40"/>
        <end position="62"/>
    </location>
</feature>
<feature type="transmembrane region" description="Helical" evidence="1">
    <location>
        <begin position="99"/>
        <end position="121"/>
    </location>
</feature>
<dbReference type="OrthoDB" id="5868335at2759"/>
<evidence type="ECO:0000313" key="3">
    <source>
        <dbReference type="Proteomes" id="UP000252519"/>
    </source>
</evidence>
<keyword evidence="2" id="KW-0675">Receptor</keyword>
<dbReference type="InterPro" id="IPR019428">
    <property type="entry name" value="7TM_GPCR_serpentine_rcpt_Str"/>
</dbReference>
<keyword evidence="1" id="KW-0472">Membrane</keyword>
<dbReference type="AlphaFoldDB" id="A0A368GPZ2"/>
<dbReference type="Pfam" id="PF10326">
    <property type="entry name" value="7TM_GPCR_Str"/>
    <property type="match status" value="1"/>
</dbReference>
<dbReference type="EMBL" id="JOJR01000079">
    <property type="protein sequence ID" value="RCN46443.1"/>
    <property type="molecule type" value="Genomic_DNA"/>
</dbReference>
<feature type="transmembrane region" description="Helical" evidence="1">
    <location>
        <begin position="12"/>
        <end position="28"/>
    </location>
</feature>
<evidence type="ECO:0000313" key="2">
    <source>
        <dbReference type="EMBL" id="RCN46443.1"/>
    </source>
</evidence>
<reference evidence="2 3" key="1">
    <citation type="submission" date="2014-10" db="EMBL/GenBank/DDBJ databases">
        <title>Draft genome of the hookworm Ancylostoma caninum.</title>
        <authorList>
            <person name="Mitreva M."/>
        </authorList>
    </citation>
    <scope>NUCLEOTIDE SEQUENCE [LARGE SCALE GENOMIC DNA]</scope>
    <source>
        <strain evidence="2 3">Baltimore</strain>
    </source>
</reference>
<feature type="transmembrane region" description="Helical" evidence="1">
    <location>
        <begin position="233"/>
        <end position="255"/>
    </location>
</feature>
<keyword evidence="1" id="KW-0812">Transmembrane</keyword>
<evidence type="ECO:0000256" key="1">
    <source>
        <dbReference type="SAM" id="Phobius"/>
    </source>
</evidence>
<protein>
    <submittedName>
        <fullName evidence="2">7TM chemoreceptor</fullName>
    </submittedName>
</protein>